<protein>
    <submittedName>
        <fullName evidence="1">Uncharacterized protein</fullName>
    </submittedName>
</protein>
<dbReference type="EMBL" id="LN733222">
    <property type="protein sequence ID" value="CEP16635.1"/>
    <property type="molecule type" value="Genomic_DNA"/>
</dbReference>
<reference evidence="1 2" key="1">
    <citation type="submission" date="2014-09" db="EMBL/GenBank/DDBJ databases">
        <authorList>
            <person name="Ellenberger Sabrina"/>
        </authorList>
    </citation>
    <scope>NUCLEOTIDE SEQUENCE [LARGE SCALE GENOMIC DNA]</scope>
    <source>
        <strain evidence="1 2">CBS 412.66</strain>
    </source>
</reference>
<dbReference type="AlphaFoldDB" id="A0A0B7NM50"/>
<name>A0A0B7NM50_9FUNG</name>
<proteinExistence type="predicted"/>
<accession>A0A0B7NM50</accession>
<keyword evidence="2" id="KW-1185">Reference proteome</keyword>
<organism evidence="1 2">
    <name type="scientific">Parasitella parasitica</name>
    <dbReference type="NCBI Taxonomy" id="35722"/>
    <lineage>
        <taxon>Eukaryota</taxon>
        <taxon>Fungi</taxon>
        <taxon>Fungi incertae sedis</taxon>
        <taxon>Mucoromycota</taxon>
        <taxon>Mucoromycotina</taxon>
        <taxon>Mucoromycetes</taxon>
        <taxon>Mucorales</taxon>
        <taxon>Mucorineae</taxon>
        <taxon>Mucoraceae</taxon>
        <taxon>Parasitella</taxon>
    </lineage>
</organism>
<evidence type="ECO:0000313" key="1">
    <source>
        <dbReference type="EMBL" id="CEP16635.1"/>
    </source>
</evidence>
<dbReference type="Proteomes" id="UP000054107">
    <property type="component" value="Unassembled WGS sequence"/>
</dbReference>
<gene>
    <name evidence="1" type="primary">PARPA_10907.1 scaffold 41991</name>
</gene>
<evidence type="ECO:0000313" key="2">
    <source>
        <dbReference type="Proteomes" id="UP000054107"/>
    </source>
</evidence>
<sequence length="129" mass="14394">MKIQLCSSAKFSGVNLYWSERHITGVKAITAFLASASLNSGTINVGTMYSQMRQHGQRYVARGKPNSVSQQKHQAASGYYDLKTQDLDHQHPNSLVLLLKAHLSRWESTFHVSGYEKGPHECSKFGNPD</sequence>